<name>A0ACB7SYG4_HYAAI</name>
<evidence type="ECO:0000313" key="2">
    <source>
        <dbReference type="Proteomes" id="UP000821845"/>
    </source>
</evidence>
<dbReference type="Proteomes" id="UP000821845">
    <property type="component" value="Chromosome 2"/>
</dbReference>
<proteinExistence type="predicted"/>
<reference evidence="1" key="1">
    <citation type="submission" date="2020-05" db="EMBL/GenBank/DDBJ databases">
        <title>Large-scale comparative analyses of tick genomes elucidate their genetic diversity and vector capacities.</title>
        <authorList>
            <person name="Jia N."/>
            <person name="Wang J."/>
            <person name="Shi W."/>
            <person name="Du L."/>
            <person name="Sun Y."/>
            <person name="Zhan W."/>
            <person name="Jiang J."/>
            <person name="Wang Q."/>
            <person name="Zhang B."/>
            <person name="Ji P."/>
            <person name="Sakyi L.B."/>
            <person name="Cui X."/>
            <person name="Yuan T."/>
            <person name="Jiang B."/>
            <person name="Yang W."/>
            <person name="Lam T.T.-Y."/>
            <person name="Chang Q."/>
            <person name="Ding S."/>
            <person name="Wang X."/>
            <person name="Zhu J."/>
            <person name="Ruan X."/>
            <person name="Zhao L."/>
            <person name="Wei J."/>
            <person name="Que T."/>
            <person name="Du C."/>
            <person name="Cheng J."/>
            <person name="Dai P."/>
            <person name="Han X."/>
            <person name="Huang E."/>
            <person name="Gao Y."/>
            <person name="Liu J."/>
            <person name="Shao H."/>
            <person name="Ye R."/>
            <person name="Li L."/>
            <person name="Wei W."/>
            <person name="Wang X."/>
            <person name="Wang C."/>
            <person name="Yang T."/>
            <person name="Huo Q."/>
            <person name="Li W."/>
            <person name="Guo W."/>
            <person name="Chen H."/>
            <person name="Zhou L."/>
            <person name="Ni X."/>
            <person name="Tian J."/>
            <person name="Zhou Y."/>
            <person name="Sheng Y."/>
            <person name="Liu T."/>
            <person name="Pan Y."/>
            <person name="Xia L."/>
            <person name="Li J."/>
            <person name="Zhao F."/>
            <person name="Cao W."/>
        </authorList>
    </citation>
    <scope>NUCLEOTIDE SEQUENCE</scope>
    <source>
        <strain evidence="1">Hyas-2018</strain>
    </source>
</reference>
<keyword evidence="2" id="KW-1185">Reference proteome</keyword>
<comment type="caution">
    <text evidence="1">The sequence shown here is derived from an EMBL/GenBank/DDBJ whole genome shotgun (WGS) entry which is preliminary data.</text>
</comment>
<gene>
    <name evidence="1" type="ORF">HPB50_021562</name>
</gene>
<evidence type="ECO:0000313" key="1">
    <source>
        <dbReference type="EMBL" id="KAH6939758.1"/>
    </source>
</evidence>
<dbReference type="EMBL" id="CM023482">
    <property type="protein sequence ID" value="KAH6939758.1"/>
    <property type="molecule type" value="Genomic_DNA"/>
</dbReference>
<sequence length="133" mass="15075">MRSEFAPCGTLAASPPYRQETSTPPHRPCDYSRTTRKEDNLWQAAANNDLTLVTDPAFPTRIGNSCPRDTTPDLTFVKNVGAMSWHNLNEDLGSDHNTLATRIYVKGKPLREFAVTDWDHFRKIRKERASQQG</sequence>
<organism evidence="1 2">
    <name type="scientific">Hyalomma asiaticum</name>
    <name type="common">Tick</name>
    <dbReference type="NCBI Taxonomy" id="266040"/>
    <lineage>
        <taxon>Eukaryota</taxon>
        <taxon>Metazoa</taxon>
        <taxon>Ecdysozoa</taxon>
        <taxon>Arthropoda</taxon>
        <taxon>Chelicerata</taxon>
        <taxon>Arachnida</taxon>
        <taxon>Acari</taxon>
        <taxon>Parasitiformes</taxon>
        <taxon>Ixodida</taxon>
        <taxon>Ixodoidea</taxon>
        <taxon>Ixodidae</taxon>
        <taxon>Hyalomminae</taxon>
        <taxon>Hyalomma</taxon>
    </lineage>
</organism>
<accession>A0ACB7SYG4</accession>
<protein>
    <submittedName>
        <fullName evidence="1">Uncharacterized protein</fullName>
    </submittedName>
</protein>